<keyword evidence="1" id="KW-0472">Membrane</keyword>
<dbReference type="RefSeq" id="WP_077713138.1">
    <property type="nucleotide sequence ID" value="NZ_CP019698.1"/>
</dbReference>
<keyword evidence="3" id="KW-1185">Reference proteome</keyword>
<organism evidence="2 3">
    <name type="scientific">Desulforamulus ferrireducens</name>
    <dbReference type="NCBI Taxonomy" id="1833852"/>
    <lineage>
        <taxon>Bacteria</taxon>
        <taxon>Bacillati</taxon>
        <taxon>Bacillota</taxon>
        <taxon>Clostridia</taxon>
        <taxon>Eubacteriales</taxon>
        <taxon>Peptococcaceae</taxon>
        <taxon>Desulforamulus</taxon>
    </lineage>
</organism>
<reference evidence="2 3" key="1">
    <citation type="journal article" date="2016" name="Int. J. Syst. Evol. Microbiol.">
        <title>Desulfotomaculum ferrireducens sp. nov., a moderately thermophilic sulfate-reducing and dissimilatory Fe(III)-reducing bacterium isolated from compost.</title>
        <authorList>
            <person name="Yang G."/>
            <person name="Guo J."/>
            <person name="Zhuang L."/>
            <person name="Yuan Y."/>
            <person name="Zhou S."/>
        </authorList>
    </citation>
    <scope>NUCLEOTIDE SEQUENCE [LARGE SCALE GENOMIC DNA]</scope>
    <source>
        <strain evidence="2 3">GSS09</strain>
    </source>
</reference>
<feature type="transmembrane region" description="Helical" evidence="1">
    <location>
        <begin position="77"/>
        <end position="95"/>
    </location>
</feature>
<dbReference type="OrthoDB" id="2881369at2"/>
<feature type="transmembrane region" description="Helical" evidence="1">
    <location>
        <begin position="125"/>
        <end position="146"/>
    </location>
</feature>
<feature type="transmembrane region" description="Helical" evidence="1">
    <location>
        <begin position="7"/>
        <end position="37"/>
    </location>
</feature>
<evidence type="ECO:0000313" key="3">
    <source>
        <dbReference type="Proteomes" id="UP000189464"/>
    </source>
</evidence>
<proteinExistence type="predicted"/>
<gene>
    <name evidence="2" type="ORF">B0537_03130</name>
</gene>
<name>A0A1S6ITS4_9FIRM</name>
<evidence type="ECO:0000256" key="1">
    <source>
        <dbReference type="SAM" id="Phobius"/>
    </source>
</evidence>
<dbReference type="Proteomes" id="UP000189464">
    <property type="component" value="Chromosome"/>
</dbReference>
<feature type="transmembrane region" description="Helical" evidence="1">
    <location>
        <begin position="101"/>
        <end position="118"/>
    </location>
</feature>
<accession>A0A1S6ITS4</accession>
<protein>
    <submittedName>
        <fullName evidence="2">Uncharacterized protein</fullName>
    </submittedName>
</protein>
<keyword evidence="1" id="KW-0812">Transmembrane</keyword>
<keyword evidence="1" id="KW-1133">Transmembrane helix</keyword>
<evidence type="ECO:0000313" key="2">
    <source>
        <dbReference type="EMBL" id="AQS58173.1"/>
    </source>
</evidence>
<dbReference type="STRING" id="1833852.B0537_03130"/>
<dbReference type="EMBL" id="CP019698">
    <property type="protein sequence ID" value="AQS58173.1"/>
    <property type="molecule type" value="Genomic_DNA"/>
</dbReference>
<dbReference type="KEGG" id="dfg:B0537_03130"/>
<sequence length="161" mass="18278">MSEMGILGLLLAIGGITLVVSFIALGGLYLLFSYGLYKLADRADVENSWLAFIPLVQYYTMGKVIKELKIGSWTVPYLPWVLLLAPFAYCILAQIPIINTIISVLYVLFYIIVTYTLFKKYSHHALIMTIIGFFLPFMYPIFVFAIRNNHPITPDKINLMA</sequence>
<dbReference type="AlphaFoldDB" id="A0A1S6ITS4"/>